<dbReference type="GO" id="GO:0016020">
    <property type="term" value="C:membrane"/>
    <property type="evidence" value="ECO:0007669"/>
    <property type="project" value="TreeGrafter"/>
</dbReference>
<keyword evidence="5" id="KW-1185">Reference proteome</keyword>
<dbReference type="RefSeq" id="WP_181752792.1">
    <property type="nucleotide sequence ID" value="NZ_JACEIQ010000015.1"/>
</dbReference>
<evidence type="ECO:0000256" key="2">
    <source>
        <dbReference type="ARBA" id="ARBA00022840"/>
    </source>
</evidence>
<dbReference type="GO" id="GO:0004467">
    <property type="term" value="F:long-chain fatty acid-CoA ligase activity"/>
    <property type="evidence" value="ECO:0007669"/>
    <property type="project" value="TreeGrafter"/>
</dbReference>
<evidence type="ECO:0000313" key="4">
    <source>
        <dbReference type="EMBL" id="MBA4495391.1"/>
    </source>
</evidence>
<dbReference type="Proteomes" id="UP000535491">
    <property type="component" value="Unassembled WGS sequence"/>
</dbReference>
<name>A0A7W2A898_9BACL</name>
<dbReference type="PANTHER" id="PTHR43272:SF33">
    <property type="entry name" value="AMP-BINDING DOMAIN-CONTAINING PROTEIN-RELATED"/>
    <property type="match status" value="1"/>
</dbReference>
<evidence type="ECO:0000259" key="3">
    <source>
        <dbReference type="Pfam" id="PF00501"/>
    </source>
</evidence>
<dbReference type="AlphaFoldDB" id="A0A7W2A898"/>
<dbReference type="Gene3D" id="3.40.50.12780">
    <property type="entry name" value="N-terminal domain of ligase-like"/>
    <property type="match status" value="1"/>
</dbReference>
<dbReference type="SUPFAM" id="SSF56801">
    <property type="entry name" value="Acetyl-CoA synthetase-like"/>
    <property type="match status" value="1"/>
</dbReference>
<dbReference type="Pfam" id="PF00501">
    <property type="entry name" value="AMP-binding"/>
    <property type="match status" value="1"/>
</dbReference>
<proteinExistence type="predicted"/>
<dbReference type="EMBL" id="JACEIQ010000015">
    <property type="protein sequence ID" value="MBA4495391.1"/>
    <property type="molecule type" value="Genomic_DNA"/>
</dbReference>
<evidence type="ECO:0000256" key="1">
    <source>
        <dbReference type="ARBA" id="ARBA00022741"/>
    </source>
</evidence>
<reference evidence="4 5" key="1">
    <citation type="submission" date="2020-07" db="EMBL/GenBank/DDBJ databases">
        <authorList>
            <person name="Feng H."/>
        </authorList>
    </citation>
    <scope>NUCLEOTIDE SEQUENCE [LARGE SCALE GENOMIC DNA]</scope>
    <source>
        <strain evidence="5">s-10</strain>
    </source>
</reference>
<gene>
    <name evidence="4" type="ORF">H1191_13870</name>
</gene>
<dbReference type="InterPro" id="IPR042099">
    <property type="entry name" value="ANL_N_sf"/>
</dbReference>
<keyword evidence="1" id="KW-0547">Nucleotide-binding</keyword>
<dbReference type="GO" id="GO:0005524">
    <property type="term" value="F:ATP binding"/>
    <property type="evidence" value="ECO:0007669"/>
    <property type="project" value="UniProtKB-KW"/>
</dbReference>
<comment type="caution">
    <text evidence="4">The sequence shown here is derived from an EMBL/GenBank/DDBJ whole genome shotgun (WGS) entry which is preliminary data.</text>
</comment>
<accession>A0A7W2A898</accession>
<dbReference type="PANTHER" id="PTHR43272">
    <property type="entry name" value="LONG-CHAIN-FATTY-ACID--COA LIGASE"/>
    <property type="match status" value="1"/>
</dbReference>
<feature type="domain" description="AMP-dependent synthetase/ligase" evidence="3">
    <location>
        <begin position="12"/>
        <end position="420"/>
    </location>
</feature>
<dbReference type="InterPro" id="IPR000873">
    <property type="entry name" value="AMP-dep_synth/lig_dom"/>
</dbReference>
<sequence length="457" mass="51154">MMKSHNLVEMLAQTVKQYPDKTALRWKQDGKYHSMTYQKLWNTIRDFAFGLERLGIRAGTKVAILSENHPCWVISDFALLSLGAVSVPIYPALQVQQIFFMLQHTDTEAVIVQQPDLLTQITKVPKCTRHFILMNGKAKGDVKALQFETVIQLGQTAVIEDTDWAYPSIQSSDPATIVHSSVGDENPKAILLSHGNILSNIEMWNHFVPYTSLDTFLSILPLSDMFERVTGHFAPICAGATVAYAESVEKAFINMREVHPTILIGTPGLFQTIYRGITEDLSQSPIKHRFFDWAMKIAARHQQIASQGFNWAIPKKLRLQYAFLQDFVFANIYDRLGGQLRFMVSGGSMPDAEVRQFFSAIGLPVLEAYGMAECTAVIASNRLAHIKPGTEGKPLPGTEIRFLPDGELLVKSPSVMTGYYKDPEESAKTIVNGWLHTGVTAQADKDNYIRIIDRKST</sequence>
<keyword evidence="2" id="KW-0067">ATP-binding</keyword>
<organism evidence="4 5">
    <name type="scientific">Paenactinomyces guangxiensis</name>
    <dbReference type="NCBI Taxonomy" id="1490290"/>
    <lineage>
        <taxon>Bacteria</taxon>
        <taxon>Bacillati</taxon>
        <taxon>Bacillota</taxon>
        <taxon>Bacilli</taxon>
        <taxon>Bacillales</taxon>
        <taxon>Thermoactinomycetaceae</taxon>
        <taxon>Paenactinomyces</taxon>
    </lineage>
</organism>
<evidence type="ECO:0000313" key="5">
    <source>
        <dbReference type="Proteomes" id="UP000535491"/>
    </source>
</evidence>
<protein>
    <submittedName>
        <fullName evidence="4">AMP-binding protein</fullName>
    </submittedName>
</protein>